<evidence type="ECO:0000256" key="1">
    <source>
        <dbReference type="ARBA" id="ARBA00004496"/>
    </source>
</evidence>
<dbReference type="InterPro" id="IPR044670">
    <property type="entry name" value="SOFL"/>
</dbReference>
<evidence type="ECO:0000313" key="8">
    <source>
        <dbReference type="EMBL" id="KAK8981753.1"/>
    </source>
</evidence>
<feature type="region of interest" description="Disordered" evidence="7">
    <location>
        <begin position="40"/>
        <end position="63"/>
    </location>
</feature>
<comment type="similarity">
    <text evidence="6">Belongs to the SOFL plant protein family.</text>
</comment>
<reference evidence="8 9" key="1">
    <citation type="journal article" date="2024" name="G3 (Bethesda)">
        <title>Genome assembly of Hibiscus sabdariffa L. provides insights into metabolisms of medicinal natural products.</title>
        <authorList>
            <person name="Kim T."/>
        </authorList>
    </citation>
    <scope>NUCLEOTIDE SEQUENCE [LARGE SCALE GENOMIC DNA]</scope>
    <source>
        <strain evidence="8">TK-2024</strain>
        <tissue evidence="8">Old leaves</tissue>
    </source>
</reference>
<comment type="subcellular location">
    <subcellularLocation>
        <location evidence="1">Cytoplasm</location>
    </subcellularLocation>
</comment>
<keyword evidence="3" id="KW-0203">Cytokinin biosynthesis</keyword>
<evidence type="ECO:0000256" key="3">
    <source>
        <dbReference type="ARBA" id="ARBA00022712"/>
    </source>
</evidence>
<dbReference type="Proteomes" id="UP001396334">
    <property type="component" value="Unassembled WGS sequence"/>
</dbReference>
<dbReference type="EMBL" id="JBBPBN010000088">
    <property type="protein sequence ID" value="KAK8981753.1"/>
    <property type="molecule type" value="Genomic_DNA"/>
</dbReference>
<dbReference type="PANTHER" id="PTHR33347">
    <property type="entry name" value="OSJNBA0091C07.3 PROTEIN"/>
    <property type="match status" value="1"/>
</dbReference>
<keyword evidence="9" id="KW-1185">Reference proteome</keyword>
<comment type="caution">
    <text evidence="8">The sequence shown here is derived from an EMBL/GenBank/DDBJ whole genome shotgun (WGS) entry which is preliminary data.</text>
</comment>
<keyword evidence="5" id="KW-0539">Nucleus</keyword>
<gene>
    <name evidence="8" type="ORF">V6N11_049247</name>
</gene>
<evidence type="ECO:0000256" key="6">
    <source>
        <dbReference type="ARBA" id="ARBA00024199"/>
    </source>
</evidence>
<evidence type="ECO:0000256" key="2">
    <source>
        <dbReference type="ARBA" id="ARBA00022490"/>
    </source>
</evidence>
<evidence type="ECO:0000313" key="9">
    <source>
        <dbReference type="Proteomes" id="UP001396334"/>
    </source>
</evidence>
<keyword evidence="4" id="KW-0932">Cytokinin signaling pathway</keyword>
<evidence type="ECO:0000256" key="4">
    <source>
        <dbReference type="ARBA" id="ARBA00022864"/>
    </source>
</evidence>
<proteinExistence type="inferred from homology"/>
<dbReference type="PANTHER" id="PTHR33347:SF1">
    <property type="entry name" value="PROTEIN SOB FIVE-LIKE 5"/>
    <property type="match status" value="1"/>
</dbReference>
<organism evidence="8 9">
    <name type="scientific">Hibiscus sabdariffa</name>
    <name type="common">roselle</name>
    <dbReference type="NCBI Taxonomy" id="183260"/>
    <lineage>
        <taxon>Eukaryota</taxon>
        <taxon>Viridiplantae</taxon>
        <taxon>Streptophyta</taxon>
        <taxon>Embryophyta</taxon>
        <taxon>Tracheophyta</taxon>
        <taxon>Spermatophyta</taxon>
        <taxon>Magnoliopsida</taxon>
        <taxon>eudicotyledons</taxon>
        <taxon>Gunneridae</taxon>
        <taxon>Pentapetalae</taxon>
        <taxon>rosids</taxon>
        <taxon>malvids</taxon>
        <taxon>Malvales</taxon>
        <taxon>Malvaceae</taxon>
        <taxon>Malvoideae</taxon>
        <taxon>Hibiscus</taxon>
    </lineage>
</organism>
<evidence type="ECO:0000256" key="7">
    <source>
        <dbReference type="SAM" id="MobiDB-lite"/>
    </source>
</evidence>
<keyword evidence="2" id="KW-0963">Cytoplasm</keyword>
<feature type="compositionally biased region" description="Basic and acidic residues" evidence="7">
    <location>
        <begin position="40"/>
        <end position="50"/>
    </location>
</feature>
<evidence type="ECO:0000256" key="5">
    <source>
        <dbReference type="ARBA" id="ARBA00023242"/>
    </source>
</evidence>
<name>A0ABR2P0F9_9ROSI</name>
<protein>
    <submittedName>
        <fullName evidence="8">Uncharacterized protein</fullName>
    </submittedName>
</protein>
<accession>A0ABR2P0F9</accession>
<sequence length="213" mass="23985">MNVFSSECSSGCESGWTSYLEHSFCSDGSIDKKSGFCDEHRQGHKGKEEVVGDEEDLSMVSDASSGPPHFYEDNGYFNGDNQHQFTLPKVAALSKNVGKRHKHKEHRRQTEDHQQLPSLLDDTASSPLINFSKKNFARTNAHASMEESAFHFPRGFSATHFQGGPAFHDHFGFLQPSPSGNHLQGHQLSDFPLVLFCFLNYQLIASFNIDRWF</sequence>